<evidence type="ECO:0000256" key="1">
    <source>
        <dbReference type="SAM" id="Phobius"/>
    </source>
</evidence>
<keyword evidence="1" id="KW-1133">Transmembrane helix</keyword>
<name>A0ABY5Y421_9FLAO</name>
<keyword evidence="1" id="KW-0812">Transmembrane</keyword>
<dbReference type="RefSeq" id="WP_260571279.1">
    <property type="nucleotide sequence ID" value="NZ_CP104205.1"/>
</dbReference>
<evidence type="ECO:0000313" key="2">
    <source>
        <dbReference type="EMBL" id="UWX53767.1"/>
    </source>
</evidence>
<dbReference type="EMBL" id="CP104205">
    <property type="protein sequence ID" value="UWX53767.1"/>
    <property type="molecule type" value="Genomic_DNA"/>
</dbReference>
<proteinExistence type="predicted"/>
<organism evidence="2 3">
    <name type="scientific">Maribacter litopenaei</name>
    <dbReference type="NCBI Taxonomy" id="2976127"/>
    <lineage>
        <taxon>Bacteria</taxon>
        <taxon>Pseudomonadati</taxon>
        <taxon>Bacteroidota</taxon>
        <taxon>Flavobacteriia</taxon>
        <taxon>Flavobacteriales</taxon>
        <taxon>Flavobacteriaceae</taxon>
        <taxon>Maribacter</taxon>
    </lineage>
</organism>
<keyword evidence="3" id="KW-1185">Reference proteome</keyword>
<accession>A0ABY5Y421</accession>
<feature type="transmembrane region" description="Helical" evidence="1">
    <location>
        <begin position="21"/>
        <end position="42"/>
    </location>
</feature>
<gene>
    <name evidence="2" type="ORF">NYZ99_11510</name>
</gene>
<dbReference type="Proteomes" id="UP001059209">
    <property type="component" value="Chromosome"/>
</dbReference>
<reference evidence="2" key="1">
    <citation type="submission" date="2022-09" db="EMBL/GenBank/DDBJ databases">
        <title>Maribacter litopenaei sp. nov., isolated from the intestinal tract of the Pacific White Shrimp, Litopenaeus vannamei.</title>
        <authorList>
            <person name="Kim S.Y."/>
            <person name="Hwang C.Y."/>
        </authorList>
    </citation>
    <scope>NUCLEOTIDE SEQUENCE</scope>
    <source>
        <strain evidence="2">HL-LV01</strain>
    </source>
</reference>
<dbReference type="Pfam" id="PF19578">
    <property type="entry name" value="DUF6090"/>
    <property type="match status" value="1"/>
</dbReference>
<evidence type="ECO:0000313" key="3">
    <source>
        <dbReference type="Proteomes" id="UP001059209"/>
    </source>
</evidence>
<sequence>MIKFFRKIRQQLVKENRLSKYFLYAFGEMVLVVVGILIALQIDNWNENRKLEVKTQNYYKQILEDLQKDKTFATQTITKFELQRKAYQDYIDKFKSSQFTLTSMYEELLDLNAESYALNFNTSTIESLQNSGEIALIPPHLRNKLLDLKRMQQKITLDESLDNRAKTGVTERISMLIGSPDLEKRLEHQEELKHSLDIEKNKAKIILGLEGVQDWMDFSEKKSIGQLKELVKEIETIEELIIKEIASLS</sequence>
<dbReference type="InterPro" id="IPR045749">
    <property type="entry name" value="DUF6090"/>
</dbReference>
<keyword evidence="1" id="KW-0472">Membrane</keyword>
<protein>
    <submittedName>
        <fullName evidence="2">DUF6090 family protein</fullName>
    </submittedName>
</protein>